<reference evidence="2" key="2">
    <citation type="submission" date="2018-05" db="EMBL/GenBank/DDBJ databases">
        <title>OpunRS2 (Oryza punctata Reference Sequence Version 2).</title>
        <authorList>
            <person name="Zhang J."/>
            <person name="Kudrna D."/>
            <person name="Lee S."/>
            <person name="Talag J."/>
            <person name="Welchert J."/>
            <person name="Wing R.A."/>
        </authorList>
    </citation>
    <scope>NUCLEOTIDE SEQUENCE [LARGE SCALE GENOMIC DNA]</scope>
</reference>
<dbReference type="Proteomes" id="UP000026962">
    <property type="component" value="Chromosome 5"/>
</dbReference>
<sequence>MALELMEEKRGGGGGLLPYAQQLRPTPSSTPLSPASSLFCRWMHREGAAEGEVDWCSTGARGGEAMRRLKPTALCTTVTARPCPQDLHLGQRWH</sequence>
<evidence type="ECO:0000313" key="3">
    <source>
        <dbReference type="Proteomes" id="UP000026962"/>
    </source>
</evidence>
<evidence type="ECO:0000256" key="1">
    <source>
        <dbReference type="SAM" id="MobiDB-lite"/>
    </source>
</evidence>
<reference evidence="2" key="1">
    <citation type="submission" date="2015-04" db="UniProtKB">
        <authorList>
            <consortium name="EnsemblPlants"/>
        </authorList>
    </citation>
    <scope>IDENTIFICATION</scope>
</reference>
<dbReference type="AlphaFoldDB" id="A0A0E0L0Y5"/>
<accession>A0A0E0L0Y5</accession>
<feature type="compositionally biased region" description="Basic and acidic residues" evidence="1">
    <location>
        <begin position="1"/>
        <end position="11"/>
    </location>
</feature>
<keyword evidence="3" id="KW-1185">Reference proteome</keyword>
<organism evidence="2">
    <name type="scientific">Oryza punctata</name>
    <name type="common">Red rice</name>
    <dbReference type="NCBI Taxonomy" id="4537"/>
    <lineage>
        <taxon>Eukaryota</taxon>
        <taxon>Viridiplantae</taxon>
        <taxon>Streptophyta</taxon>
        <taxon>Embryophyta</taxon>
        <taxon>Tracheophyta</taxon>
        <taxon>Spermatophyta</taxon>
        <taxon>Magnoliopsida</taxon>
        <taxon>Liliopsida</taxon>
        <taxon>Poales</taxon>
        <taxon>Poaceae</taxon>
        <taxon>BOP clade</taxon>
        <taxon>Oryzoideae</taxon>
        <taxon>Oryzeae</taxon>
        <taxon>Oryzinae</taxon>
        <taxon>Oryza</taxon>
    </lineage>
</organism>
<feature type="region of interest" description="Disordered" evidence="1">
    <location>
        <begin position="1"/>
        <end position="32"/>
    </location>
</feature>
<dbReference type="Gramene" id="OPUNC05G09840.1">
    <property type="protein sequence ID" value="OPUNC05G09840.1"/>
    <property type="gene ID" value="OPUNC05G09840"/>
</dbReference>
<dbReference type="HOGENOM" id="CLU_2389955_0_0_1"/>
<protein>
    <submittedName>
        <fullName evidence="2">Uncharacterized protein</fullName>
    </submittedName>
</protein>
<proteinExistence type="predicted"/>
<evidence type="ECO:0000313" key="2">
    <source>
        <dbReference type="EnsemblPlants" id="OPUNC05G09840.1"/>
    </source>
</evidence>
<dbReference type="EnsemblPlants" id="OPUNC05G09840.1">
    <property type="protein sequence ID" value="OPUNC05G09840.1"/>
    <property type="gene ID" value="OPUNC05G09840"/>
</dbReference>
<name>A0A0E0L0Y5_ORYPU</name>